<dbReference type="Proteomes" id="UP000242188">
    <property type="component" value="Unassembled WGS sequence"/>
</dbReference>
<dbReference type="SUPFAM" id="SSF63763">
    <property type="entry name" value="SAND domain-like"/>
    <property type="match status" value="1"/>
</dbReference>
<dbReference type="GO" id="GO:0003677">
    <property type="term" value="F:DNA binding"/>
    <property type="evidence" value="ECO:0007669"/>
    <property type="project" value="UniProtKB-KW"/>
</dbReference>
<protein>
    <submittedName>
        <fullName evidence="6">Glucocorticoid modulatory element-binding protein 2</fullName>
    </submittedName>
</protein>
<feature type="region of interest" description="Disordered" evidence="4">
    <location>
        <begin position="107"/>
        <end position="127"/>
    </location>
</feature>
<proteinExistence type="predicted"/>
<dbReference type="GO" id="GO:0046872">
    <property type="term" value="F:metal ion binding"/>
    <property type="evidence" value="ECO:0007669"/>
    <property type="project" value="UniProtKB-KW"/>
</dbReference>
<dbReference type="Pfam" id="PF01342">
    <property type="entry name" value="SAND"/>
    <property type="match status" value="1"/>
</dbReference>
<evidence type="ECO:0000259" key="5">
    <source>
        <dbReference type="PROSITE" id="PS50864"/>
    </source>
</evidence>
<name>A0A210PZ17_MIZYE</name>
<keyword evidence="2" id="KW-0804">Transcription</keyword>
<evidence type="ECO:0000256" key="2">
    <source>
        <dbReference type="ARBA" id="ARBA00023163"/>
    </source>
</evidence>
<comment type="caution">
    <text evidence="6">The sequence shown here is derived from an EMBL/GenBank/DDBJ whole genome shotgun (WGS) entry which is preliminary data.</text>
</comment>
<evidence type="ECO:0000256" key="3">
    <source>
        <dbReference type="ARBA" id="ARBA00023242"/>
    </source>
</evidence>
<evidence type="ECO:0000313" key="7">
    <source>
        <dbReference type="Proteomes" id="UP000242188"/>
    </source>
</evidence>
<reference evidence="6 7" key="1">
    <citation type="journal article" date="2017" name="Nat. Ecol. Evol.">
        <title>Scallop genome provides insights into evolution of bilaterian karyotype and development.</title>
        <authorList>
            <person name="Wang S."/>
            <person name="Zhang J."/>
            <person name="Jiao W."/>
            <person name="Li J."/>
            <person name="Xun X."/>
            <person name="Sun Y."/>
            <person name="Guo X."/>
            <person name="Huan P."/>
            <person name="Dong B."/>
            <person name="Zhang L."/>
            <person name="Hu X."/>
            <person name="Sun X."/>
            <person name="Wang J."/>
            <person name="Zhao C."/>
            <person name="Wang Y."/>
            <person name="Wang D."/>
            <person name="Huang X."/>
            <person name="Wang R."/>
            <person name="Lv J."/>
            <person name="Li Y."/>
            <person name="Zhang Z."/>
            <person name="Liu B."/>
            <person name="Lu W."/>
            <person name="Hui Y."/>
            <person name="Liang J."/>
            <person name="Zhou Z."/>
            <person name="Hou R."/>
            <person name="Li X."/>
            <person name="Liu Y."/>
            <person name="Li H."/>
            <person name="Ning X."/>
            <person name="Lin Y."/>
            <person name="Zhao L."/>
            <person name="Xing Q."/>
            <person name="Dou J."/>
            <person name="Li Y."/>
            <person name="Mao J."/>
            <person name="Guo H."/>
            <person name="Dou H."/>
            <person name="Li T."/>
            <person name="Mu C."/>
            <person name="Jiang W."/>
            <person name="Fu Q."/>
            <person name="Fu X."/>
            <person name="Miao Y."/>
            <person name="Liu J."/>
            <person name="Yu Q."/>
            <person name="Li R."/>
            <person name="Liao H."/>
            <person name="Li X."/>
            <person name="Kong Y."/>
            <person name="Jiang Z."/>
            <person name="Chourrout D."/>
            <person name="Li R."/>
            <person name="Bao Z."/>
        </authorList>
    </citation>
    <scope>NUCLEOTIDE SEQUENCE [LARGE SCALE GENOMIC DNA]</scope>
    <source>
        <strain evidence="6 7">PY_sf001</strain>
    </source>
</reference>
<gene>
    <name evidence="6" type="ORF">KP79_PYT23918</name>
</gene>
<dbReference type="OrthoDB" id="5792412at2759"/>
<evidence type="ECO:0000256" key="1">
    <source>
        <dbReference type="ARBA" id="ARBA00023015"/>
    </source>
</evidence>
<dbReference type="InterPro" id="IPR000770">
    <property type="entry name" value="SAND_dom"/>
</dbReference>
<dbReference type="EMBL" id="NEDP02005359">
    <property type="protein sequence ID" value="OWF41736.1"/>
    <property type="molecule type" value="Genomic_DNA"/>
</dbReference>
<sequence>MRMREVLKPLPDDNILIVTCGSLIGNLHRDRFFCPGIHRECIEVNGTFITPKRFSVMGEKARLKDWKNAVRLNGFQLRKYIDSGILKFSNHDSMCTGRCVARAPGARSGPAADSLLPSDSKSSATRPLGMFTTLSGNNIMKIEKVPSDLSWSYENGEEEEDVKPDVNQLQFQMLQAQNMAASKASTYVRSSPTSRVAKKLAPQIYPTLITPVPMVAPDEGPEDITEEGRSCYTTHIYNVSQGSCLRVQLLVIDWISGVLMVFLQISKNKKNILRH</sequence>
<keyword evidence="1" id="KW-0805">Transcription regulation</keyword>
<dbReference type="PANTHER" id="PTHR10417:SF4">
    <property type="entry name" value="SAND DOMAIN-CONTAINING PROTEIN-RELATED"/>
    <property type="match status" value="1"/>
</dbReference>
<dbReference type="Gene3D" id="3.10.390.10">
    <property type="entry name" value="SAND domain-like"/>
    <property type="match status" value="1"/>
</dbReference>
<keyword evidence="7" id="KW-1185">Reference proteome</keyword>
<feature type="domain" description="SAND" evidence="5">
    <location>
        <begin position="1"/>
        <end position="87"/>
    </location>
</feature>
<dbReference type="InterPro" id="IPR010919">
    <property type="entry name" value="SAND-like_dom_sf"/>
</dbReference>
<dbReference type="PROSITE" id="PS50864">
    <property type="entry name" value="SAND"/>
    <property type="match status" value="1"/>
</dbReference>
<dbReference type="AlphaFoldDB" id="A0A210PZ17"/>
<dbReference type="PANTHER" id="PTHR10417">
    <property type="entry name" value="GLUCOCORTICOID MODULATORY ELEMENT-BINDING PROTEIN"/>
    <property type="match status" value="1"/>
</dbReference>
<organism evidence="6 7">
    <name type="scientific">Mizuhopecten yessoensis</name>
    <name type="common">Japanese scallop</name>
    <name type="synonym">Patinopecten yessoensis</name>
    <dbReference type="NCBI Taxonomy" id="6573"/>
    <lineage>
        <taxon>Eukaryota</taxon>
        <taxon>Metazoa</taxon>
        <taxon>Spiralia</taxon>
        <taxon>Lophotrochozoa</taxon>
        <taxon>Mollusca</taxon>
        <taxon>Bivalvia</taxon>
        <taxon>Autobranchia</taxon>
        <taxon>Pteriomorphia</taxon>
        <taxon>Pectinida</taxon>
        <taxon>Pectinoidea</taxon>
        <taxon>Pectinidae</taxon>
        <taxon>Mizuhopecten</taxon>
    </lineage>
</organism>
<evidence type="ECO:0000256" key="4">
    <source>
        <dbReference type="SAM" id="MobiDB-lite"/>
    </source>
</evidence>
<accession>A0A210PZ17</accession>
<dbReference type="SMART" id="SM00258">
    <property type="entry name" value="SAND"/>
    <property type="match status" value="1"/>
</dbReference>
<evidence type="ECO:0000313" key="6">
    <source>
        <dbReference type="EMBL" id="OWF41736.1"/>
    </source>
</evidence>
<keyword evidence="3" id="KW-0539">Nucleus</keyword>